<gene>
    <name evidence="1" type="ORF">SAMN05421804_10754</name>
</gene>
<dbReference type="AlphaFoldDB" id="A0A1G8QSX2"/>
<organism evidence="1 2">
    <name type="scientific">Proteiniclasticum ruminis</name>
    <dbReference type="NCBI Taxonomy" id="398199"/>
    <lineage>
        <taxon>Bacteria</taxon>
        <taxon>Bacillati</taxon>
        <taxon>Bacillota</taxon>
        <taxon>Clostridia</taxon>
        <taxon>Eubacteriales</taxon>
        <taxon>Clostridiaceae</taxon>
        <taxon>Proteiniclasticum</taxon>
    </lineage>
</organism>
<sequence>MYLQDFRRPCEVISYYKDGKVYPLKFRVYSVENATYYVYDVEKIYYVLEEHNNGLTEKTFFVRAKRKRLKEIHTLYLDPRYKSWWVLT</sequence>
<evidence type="ECO:0000313" key="2">
    <source>
        <dbReference type="Proteomes" id="UP000183255"/>
    </source>
</evidence>
<proteinExistence type="predicted"/>
<dbReference type="Proteomes" id="UP000183255">
    <property type="component" value="Unassembled WGS sequence"/>
</dbReference>
<dbReference type="EMBL" id="FNDZ01000007">
    <property type="protein sequence ID" value="SDJ07796.1"/>
    <property type="molecule type" value="Genomic_DNA"/>
</dbReference>
<reference evidence="1 2" key="1">
    <citation type="submission" date="2016-10" db="EMBL/GenBank/DDBJ databases">
        <authorList>
            <person name="de Groot N.N."/>
        </authorList>
    </citation>
    <scope>NUCLEOTIDE SEQUENCE [LARGE SCALE GENOMIC DNA]</scope>
    <source>
        <strain evidence="1 2">CGMCC 1.5058</strain>
    </source>
</reference>
<accession>A0A1G8QSX2</accession>
<protein>
    <submittedName>
        <fullName evidence="1">Uncharacterized protein</fullName>
    </submittedName>
</protein>
<evidence type="ECO:0000313" key="1">
    <source>
        <dbReference type="EMBL" id="SDJ07796.1"/>
    </source>
</evidence>
<name>A0A1G8QSX2_9CLOT</name>